<dbReference type="HOGENOM" id="CLU_046120_0_0_11"/>
<dbReference type="eggNOG" id="COG3118">
    <property type="taxonomic scope" value="Bacteria"/>
</dbReference>
<accession>E2SCU2</accession>
<evidence type="ECO:0000313" key="2">
    <source>
        <dbReference type="Proteomes" id="UP000003111"/>
    </source>
</evidence>
<evidence type="ECO:0008006" key="3">
    <source>
        <dbReference type="Google" id="ProtNLM"/>
    </source>
</evidence>
<dbReference type="Pfam" id="PF14561">
    <property type="entry name" value="TPR_20"/>
    <property type="match status" value="1"/>
</dbReference>
<dbReference type="Gene3D" id="1.25.40.10">
    <property type="entry name" value="Tetratricopeptide repeat domain"/>
    <property type="match status" value="1"/>
</dbReference>
<reference evidence="1" key="1">
    <citation type="submission" date="2010-08" db="EMBL/GenBank/DDBJ databases">
        <authorList>
            <person name="Muzny D."/>
            <person name="Qin X."/>
            <person name="Buhay C."/>
            <person name="Dugan-Rocha S."/>
            <person name="Ding Y."/>
            <person name="Chen G."/>
            <person name="Hawes A."/>
            <person name="Holder M."/>
            <person name="Jhangiani S."/>
            <person name="Johnson A."/>
            <person name="Khan Z."/>
            <person name="Li Z."/>
            <person name="Liu W."/>
            <person name="Liu X."/>
            <person name="Perez L."/>
            <person name="Shen H."/>
            <person name="Wang Q."/>
            <person name="Watt J."/>
            <person name="Xi L."/>
            <person name="Xin Y."/>
            <person name="Zhou J."/>
            <person name="Deng J."/>
            <person name="Jiang H."/>
            <person name="Liu Y."/>
            <person name="Qu J."/>
            <person name="Song X.-Z."/>
            <person name="Zhang L."/>
            <person name="Villasana D."/>
            <person name="Johnson A."/>
            <person name="Liu J."/>
            <person name="Liyanage D."/>
            <person name="Lorensuhewa L."/>
            <person name="Robinson T."/>
            <person name="Song A."/>
            <person name="Song B.-B."/>
            <person name="Dinh H."/>
            <person name="Thornton R."/>
            <person name="Coyle M."/>
            <person name="Francisco L."/>
            <person name="Jackson L."/>
            <person name="Javaid M."/>
            <person name="Korchina V."/>
            <person name="Kovar C."/>
            <person name="Mata R."/>
            <person name="Mathew T."/>
            <person name="Ngo R."/>
            <person name="Nguyen L."/>
            <person name="Nguyen N."/>
            <person name="Okwuonu G."/>
            <person name="Ongeri F."/>
            <person name="Pham C."/>
            <person name="Simmons D."/>
            <person name="Wilczek-Boney K."/>
            <person name="Hale W."/>
            <person name="Jakkamsetti A."/>
            <person name="Pham P."/>
            <person name="Ruth R."/>
            <person name="San Lucas F."/>
            <person name="Warren J."/>
            <person name="Zhang J."/>
            <person name="Zhao Z."/>
            <person name="Zhou C."/>
            <person name="Zhu D."/>
            <person name="Lee S."/>
            <person name="Bess C."/>
            <person name="Blankenburg K."/>
            <person name="Forbes L."/>
            <person name="Fu Q."/>
            <person name="Gubbala S."/>
            <person name="Hirani K."/>
            <person name="Jayaseelan J.C."/>
            <person name="Lara F."/>
            <person name="Munidasa M."/>
            <person name="Palculict T."/>
            <person name="Patil S."/>
            <person name="Pu L.-L."/>
            <person name="Saada N."/>
            <person name="Tang L."/>
            <person name="Weissenberger G."/>
            <person name="Zhu Y."/>
            <person name="Hemphill L."/>
            <person name="Shang Y."/>
            <person name="Youmans B."/>
            <person name="Ayvaz T."/>
            <person name="Ross M."/>
            <person name="Santibanez J."/>
            <person name="Aqrawi P."/>
            <person name="Gross S."/>
            <person name="Joshi V."/>
            <person name="Fowler G."/>
            <person name="Nazareth L."/>
            <person name="Reid J."/>
            <person name="Worley K."/>
            <person name="Petrosino J."/>
            <person name="Highlander S."/>
            <person name="Gibbs R."/>
        </authorList>
    </citation>
    <scope>NUCLEOTIDE SEQUENCE [LARGE SCALE GENOMIC DNA]</scope>
    <source>
        <strain evidence="1">DSM 15272</strain>
    </source>
</reference>
<sequence>MVGMNFSRPGAIDLSALAPRPPAAAGAPGPAGAGYVVDATEQDFQTVALEASLRHLVVLSLWSPRSPQGPEFNARLAAVTNSYDGQILLVQVDVDSQPGIGQALGAQAVPLVVGLVKGQPVPLFQSTVDDEQIRSYFDELIRVAAQNGLTGRADPVGSGEPVAEPDDDPVDDPRFAAADAAFATGDLALAVAEYEKLAAQHPGDDEVKERLAGARLMHRTHGADLTSARQAAGDAPDDVDAQLLVADLDVSGGHVEDAFGRLLDLVARSAGAERERVRERLLELFTVVGVADPRVAAARRRLATALF</sequence>
<organism evidence="1 2">
    <name type="scientific">Aeromicrobium marinum DSM 15272</name>
    <dbReference type="NCBI Taxonomy" id="585531"/>
    <lineage>
        <taxon>Bacteria</taxon>
        <taxon>Bacillati</taxon>
        <taxon>Actinomycetota</taxon>
        <taxon>Actinomycetes</taxon>
        <taxon>Propionibacteriales</taxon>
        <taxon>Nocardioidaceae</taxon>
        <taxon>Aeromicrobium</taxon>
    </lineage>
</organism>
<dbReference type="Gene3D" id="3.40.30.10">
    <property type="entry name" value="Glutaredoxin"/>
    <property type="match status" value="1"/>
</dbReference>
<dbReference type="EMBL" id="ACLF03000006">
    <property type="protein sequence ID" value="EFQ83045.1"/>
    <property type="molecule type" value="Genomic_DNA"/>
</dbReference>
<dbReference type="STRING" id="585531.HMPREF0063_12254"/>
<dbReference type="CDD" id="cd02956">
    <property type="entry name" value="ybbN"/>
    <property type="match status" value="1"/>
</dbReference>
<comment type="caution">
    <text evidence="1">The sequence shown here is derived from an EMBL/GenBank/DDBJ whole genome shotgun (WGS) entry which is preliminary data.</text>
</comment>
<dbReference type="InterPro" id="IPR036249">
    <property type="entry name" value="Thioredoxin-like_sf"/>
</dbReference>
<gene>
    <name evidence="1" type="ORF">HMPREF0063_12254</name>
</gene>
<evidence type="ECO:0000313" key="1">
    <source>
        <dbReference type="EMBL" id="EFQ83045.1"/>
    </source>
</evidence>
<dbReference type="OrthoDB" id="5181746at2"/>
<protein>
    <recommendedName>
        <fullName evidence="3">Thioredoxin</fullName>
    </recommendedName>
</protein>
<keyword evidence="2" id="KW-1185">Reference proteome</keyword>
<name>E2SCU2_9ACTN</name>
<dbReference type="AlphaFoldDB" id="E2SCU2"/>
<dbReference type="InterPro" id="IPR011990">
    <property type="entry name" value="TPR-like_helical_dom_sf"/>
</dbReference>
<proteinExistence type="predicted"/>
<dbReference type="SUPFAM" id="SSF52833">
    <property type="entry name" value="Thioredoxin-like"/>
    <property type="match status" value="1"/>
</dbReference>
<dbReference type="Proteomes" id="UP000003111">
    <property type="component" value="Unassembled WGS sequence"/>
</dbReference>